<evidence type="ECO:0000256" key="5">
    <source>
        <dbReference type="ARBA" id="ARBA00023163"/>
    </source>
</evidence>
<keyword evidence="5" id="KW-0804">Transcription</keyword>
<dbReference type="SMART" id="SM00320">
    <property type="entry name" value="WD40"/>
    <property type="match status" value="6"/>
</dbReference>
<sequence>MPPPSSTPSDLVVLHYLQARGYDAAAASLSSSLPPGSSPPGALAAAPPSSSLSSLSPQSYLLDVSTDLVFWGLAAGDPGRLVDAFGLFFSMVLSHEPHADVPGPPSAHGVTSVTPPAARSTPLLGLSFVVFAHVYASLLSQSFPEHAAALLASYSPRFTPSFEQELSSLRRCTDPKDLHALQSSLLEASRLRSSLLSVRAELKSLARASLSAGSAPLPPAPGAFAPSREPRLRELDLQARAALSRQAELRAALAEAAGGLRKLPFLGRLVSLRSHAPLSPASYARLAGILGEPALAPIASIVASRTIVVVDPGVDDSLVPPVVLEDQLDPCTSASPSPLPPPPAVSWAAPFPSHLRSLLGHSQLPSASLPYPDFADPSYNAPLLAGGFRKLAAIERGLQGAGKAPQKIQACEPGAAAHQQKGSPFMPSVCLLACSSSPVSLGAAAPRPDDAPCCSSLSVAPIDGARAAAGGSDGGIRVFEFGGSEGGGVADGDPKLLVGHTGGLPVYAVDWFRDQRTLLSGGGDGAVRLWDVELEGIAGKDAGDRPYGGGKGKKRGAALAVYTGHVGRSPVFGLSVSPAGYYFASCGADSTVRMWATDRTEPVRLMLGHAGDVNKVRWHPNCNYIASAGSDKTVRLWDVQSGNAVRLFSGLAGCATDVAFCPTGKNIAACDDRGGVSVFDIGTGRKIADLKDKAALHAHTVQYSACGSCISVGTDSGVSLYDGRADALGRKSRHGAQEPVRTVPTGGVPVFDMAWMKSNVLIAGGVV</sequence>
<protein>
    <submittedName>
        <fullName evidence="9">Uncharacterized protein</fullName>
    </submittedName>
</protein>
<reference evidence="9 10" key="1">
    <citation type="journal article" date="2023" name="Commun. Biol.">
        <title>Genome analysis of Parmales, the sister group of diatoms, reveals the evolutionary specialization of diatoms from phago-mixotrophs to photoautotrophs.</title>
        <authorList>
            <person name="Ban H."/>
            <person name="Sato S."/>
            <person name="Yoshikawa S."/>
            <person name="Yamada K."/>
            <person name="Nakamura Y."/>
            <person name="Ichinomiya M."/>
            <person name="Sato N."/>
            <person name="Blanc-Mathieu R."/>
            <person name="Endo H."/>
            <person name="Kuwata A."/>
            <person name="Ogata H."/>
        </authorList>
    </citation>
    <scope>NUCLEOTIDE SEQUENCE [LARGE SCALE GENOMIC DNA]</scope>
</reference>
<dbReference type="InterPro" id="IPR020472">
    <property type="entry name" value="WD40_PAC1"/>
</dbReference>
<dbReference type="CDD" id="cd00200">
    <property type="entry name" value="WD40"/>
    <property type="match status" value="1"/>
</dbReference>
<evidence type="ECO:0000313" key="10">
    <source>
        <dbReference type="Proteomes" id="UP001165060"/>
    </source>
</evidence>
<evidence type="ECO:0000256" key="6">
    <source>
        <dbReference type="ARBA" id="ARBA00023242"/>
    </source>
</evidence>
<dbReference type="PANTHER" id="PTHR19879">
    <property type="entry name" value="TRANSCRIPTION INITIATION FACTOR TFIID"/>
    <property type="match status" value="1"/>
</dbReference>
<dbReference type="InterPro" id="IPR015943">
    <property type="entry name" value="WD40/YVTN_repeat-like_dom_sf"/>
</dbReference>
<keyword evidence="2 7" id="KW-0853">WD repeat</keyword>
<organism evidence="9 10">
    <name type="scientific">Tetraparma gracilis</name>
    <dbReference type="NCBI Taxonomy" id="2962635"/>
    <lineage>
        <taxon>Eukaryota</taxon>
        <taxon>Sar</taxon>
        <taxon>Stramenopiles</taxon>
        <taxon>Ochrophyta</taxon>
        <taxon>Bolidophyceae</taxon>
        <taxon>Parmales</taxon>
        <taxon>Triparmaceae</taxon>
        <taxon>Tetraparma</taxon>
    </lineage>
</organism>
<dbReference type="InterPro" id="IPR001680">
    <property type="entry name" value="WD40_rpt"/>
</dbReference>
<evidence type="ECO:0000256" key="2">
    <source>
        <dbReference type="ARBA" id="ARBA00022574"/>
    </source>
</evidence>
<keyword evidence="6" id="KW-0539">Nucleus</keyword>
<keyword evidence="3" id="KW-0677">Repeat</keyword>
<proteinExistence type="predicted"/>
<evidence type="ECO:0000256" key="3">
    <source>
        <dbReference type="ARBA" id="ARBA00022737"/>
    </source>
</evidence>
<evidence type="ECO:0000256" key="4">
    <source>
        <dbReference type="ARBA" id="ARBA00023015"/>
    </source>
</evidence>
<dbReference type="InterPro" id="IPR036322">
    <property type="entry name" value="WD40_repeat_dom_sf"/>
</dbReference>
<gene>
    <name evidence="9" type="ORF">TeGR_g7356</name>
</gene>
<dbReference type="Pfam" id="PF00400">
    <property type="entry name" value="WD40"/>
    <property type="match status" value="3"/>
</dbReference>
<feature type="region of interest" description="Disordered" evidence="8">
    <location>
        <begin position="28"/>
        <end position="49"/>
    </location>
</feature>
<keyword evidence="10" id="KW-1185">Reference proteome</keyword>
<dbReference type="InterPro" id="IPR019775">
    <property type="entry name" value="WD40_repeat_CS"/>
</dbReference>
<dbReference type="PROSITE" id="PS00678">
    <property type="entry name" value="WD_REPEATS_1"/>
    <property type="match status" value="2"/>
</dbReference>
<evidence type="ECO:0000313" key="9">
    <source>
        <dbReference type="EMBL" id="GMI22346.1"/>
    </source>
</evidence>
<dbReference type="InterPro" id="IPR037264">
    <property type="entry name" value="TFIID_NTD2_sf"/>
</dbReference>
<dbReference type="SUPFAM" id="SSF50978">
    <property type="entry name" value="WD40 repeat-like"/>
    <property type="match status" value="1"/>
</dbReference>
<keyword evidence="4" id="KW-0805">Transcription regulation</keyword>
<evidence type="ECO:0000256" key="8">
    <source>
        <dbReference type="SAM" id="MobiDB-lite"/>
    </source>
</evidence>
<dbReference type="Gene3D" id="1.25.40.500">
    <property type="entry name" value="TFIID subunit TAF5, NTD2 domain"/>
    <property type="match status" value="1"/>
</dbReference>
<feature type="repeat" description="WD" evidence="7">
    <location>
        <begin position="606"/>
        <end position="647"/>
    </location>
</feature>
<comment type="subcellular location">
    <subcellularLocation>
        <location evidence="1">Nucleus</location>
    </subcellularLocation>
</comment>
<dbReference type="PANTHER" id="PTHR19879:SF1">
    <property type="entry name" value="CANNONBALL-RELATED"/>
    <property type="match status" value="1"/>
</dbReference>
<dbReference type="SUPFAM" id="SSF160897">
    <property type="entry name" value="Taf5 N-terminal domain-like"/>
    <property type="match status" value="1"/>
</dbReference>
<evidence type="ECO:0000256" key="1">
    <source>
        <dbReference type="ARBA" id="ARBA00004123"/>
    </source>
</evidence>
<name>A0ABQ6M9W1_9STRA</name>
<feature type="repeat" description="WD" evidence="7">
    <location>
        <begin position="571"/>
        <end position="605"/>
    </location>
</feature>
<accession>A0ABQ6M9W1</accession>
<dbReference type="PROSITE" id="PS50082">
    <property type="entry name" value="WD_REPEATS_2"/>
    <property type="match status" value="3"/>
</dbReference>
<dbReference type="PRINTS" id="PR00320">
    <property type="entry name" value="GPROTEINBRPT"/>
</dbReference>
<dbReference type="EMBL" id="BRYB01000081">
    <property type="protein sequence ID" value="GMI22346.1"/>
    <property type="molecule type" value="Genomic_DNA"/>
</dbReference>
<evidence type="ECO:0000256" key="7">
    <source>
        <dbReference type="PROSITE-ProRule" id="PRU00221"/>
    </source>
</evidence>
<feature type="repeat" description="WD" evidence="7">
    <location>
        <begin position="506"/>
        <end position="533"/>
    </location>
</feature>
<dbReference type="Gene3D" id="2.130.10.10">
    <property type="entry name" value="YVTN repeat-like/Quinoprotein amine dehydrogenase"/>
    <property type="match status" value="2"/>
</dbReference>
<comment type="caution">
    <text evidence="9">The sequence shown here is derived from an EMBL/GenBank/DDBJ whole genome shotgun (WGS) entry which is preliminary data.</text>
</comment>
<dbReference type="PROSITE" id="PS50294">
    <property type="entry name" value="WD_REPEATS_REGION"/>
    <property type="match status" value="1"/>
</dbReference>
<dbReference type="Proteomes" id="UP001165060">
    <property type="component" value="Unassembled WGS sequence"/>
</dbReference>